<reference evidence="5 6" key="1">
    <citation type="submission" date="2018-08" db="EMBL/GenBank/DDBJ databases">
        <title>A genome reference for cultivated species of the human gut microbiota.</title>
        <authorList>
            <person name="Zou Y."/>
            <person name="Xue W."/>
            <person name="Luo G."/>
        </authorList>
    </citation>
    <scope>NUCLEOTIDE SEQUENCE [LARGE SCALE GENOMIC DNA]</scope>
    <source>
        <strain evidence="5 6">AF04-15</strain>
    </source>
</reference>
<evidence type="ECO:0000256" key="2">
    <source>
        <dbReference type="ARBA" id="ARBA00022737"/>
    </source>
</evidence>
<dbReference type="PANTHER" id="PTHR10680:SF38">
    <property type="entry name" value="BLL1368 PROTEIN"/>
    <property type="match status" value="1"/>
</dbReference>
<dbReference type="PROSITE" id="PS51125">
    <property type="entry name" value="NHL"/>
    <property type="match status" value="1"/>
</dbReference>
<dbReference type="OrthoDB" id="9799230at2"/>
<protein>
    <recommendedName>
        <fullName evidence="7">SMP-30/Gluconolactonase/LRE-like region domain-containing protein</fullName>
    </recommendedName>
</protein>
<sequence>MGRNIYRTGEEMRRIKCEGERIGRAGDILRCGSLAYRVETDWAKWPDQMEHMTALNCCWGADGFLYVVTGKPDAPVVVFDRDGKYCRTIAQGRFGKSHSVSCTKNGTLLLADAHKSAHVIKEITTEGKEVRVFGTQGVPGDSGYDFDYLETLQKRGESPTGTRWNKNAASNARIDSIRRRGQPFCRPCGMIMTPEGEYFAADGYGNCAVHHFDADGVYVTSWGAPEDFRVVHSICMDRLGRLWVADRENCRVKVFDTKGNLLAVAEGNLSRIGTVFADETYLYAAELDGGVTLIGLDTLEVAAQLGVPGDGVFKAHGICADDKGNLYLATNKANENNLIRLTRIE</sequence>
<keyword evidence="3" id="KW-0325">Glycoprotein</keyword>
<comment type="caution">
    <text evidence="5">The sequence shown here is derived from an EMBL/GenBank/DDBJ whole genome shotgun (WGS) entry which is preliminary data.</text>
</comment>
<proteinExistence type="predicted"/>
<keyword evidence="2" id="KW-0677">Repeat</keyword>
<dbReference type="Pfam" id="PF01436">
    <property type="entry name" value="NHL"/>
    <property type="match status" value="1"/>
</dbReference>
<evidence type="ECO:0000313" key="6">
    <source>
        <dbReference type="Proteomes" id="UP000283880"/>
    </source>
</evidence>
<dbReference type="EMBL" id="QSBM01000013">
    <property type="protein sequence ID" value="RGX27383.1"/>
    <property type="molecule type" value="Genomic_DNA"/>
</dbReference>
<dbReference type="PANTHER" id="PTHR10680">
    <property type="entry name" value="PEPTIDYL-GLYCINE ALPHA-AMIDATING MONOOXYGENASE"/>
    <property type="match status" value="1"/>
</dbReference>
<evidence type="ECO:0000256" key="3">
    <source>
        <dbReference type="ARBA" id="ARBA00023180"/>
    </source>
</evidence>
<dbReference type="SUPFAM" id="SSF63829">
    <property type="entry name" value="Calcium-dependent phosphotriesterase"/>
    <property type="match status" value="1"/>
</dbReference>
<gene>
    <name evidence="5" type="ORF">DWV29_17165</name>
</gene>
<dbReference type="AlphaFoldDB" id="A0A413FCQ0"/>
<evidence type="ECO:0000313" key="5">
    <source>
        <dbReference type="EMBL" id="RGX27383.1"/>
    </source>
</evidence>
<dbReference type="Proteomes" id="UP000283880">
    <property type="component" value="Unassembled WGS sequence"/>
</dbReference>
<name>A0A413FCQ0_9FIRM</name>
<dbReference type="InterPro" id="IPR011042">
    <property type="entry name" value="6-blade_b-propeller_TolB-like"/>
</dbReference>
<evidence type="ECO:0000256" key="4">
    <source>
        <dbReference type="PROSITE-ProRule" id="PRU00504"/>
    </source>
</evidence>
<dbReference type="InterPro" id="IPR001258">
    <property type="entry name" value="NHL_repeat"/>
</dbReference>
<dbReference type="Gene3D" id="2.120.10.30">
    <property type="entry name" value="TolB, C-terminal domain"/>
    <property type="match status" value="1"/>
</dbReference>
<organism evidence="5 6">
    <name type="scientific">Enterocloster asparagiformis</name>
    <dbReference type="NCBI Taxonomy" id="333367"/>
    <lineage>
        <taxon>Bacteria</taxon>
        <taxon>Bacillati</taxon>
        <taxon>Bacillota</taxon>
        <taxon>Clostridia</taxon>
        <taxon>Lachnospirales</taxon>
        <taxon>Lachnospiraceae</taxon>
        <taxon>Enterocloster</taxon>
    </lineage>
</organism>
<accession>A0A413FCQ0</accession>
<evidence type="ECO:0008006" key="7">
    <source>
        <dbReference type="Google" id="ProtNLM"/>
    </source>
</evidence>
<evidence type="ECO:0000256" key="1">
    <source>
        <dbReference type="ARBA" id="ARBA00022729"/>
    </source>
</evidence>
<feature type="repeat" description="NHL" evidence="4">
    <location>
        <begin position="223"/>
        <end position="258"/>
    </location>
</feature>
<keyword evidence="1" id="KW-0732">Signal</keyword>